<keyword evidence="5" id="KW-1133">Transmembrane helix</keyword>
<evidence type="ECO:0000256" key="9">
    <source>
        <dbReference type="PROSITE-ProRule" id="PRU00196"/>
    </source>
</evidence>
<evidence type="ECO:0000256" key="6">
    <source>
        <dbReference type="ARBA" id="ARBA00023136"/>
    </source>
</evidence>
<sequence length="551" mass="61532">MVNSEPNSVFLCKRNKLIYRWRTLHTKFYTFVFNFLILSHALCSVNCENEIDSSLISDVKDFNGLTEFSGGLITKKLRLDKSSSPYAVREDVIIDASGELVVEPGVEIRFAPMVGITVHGTLTAKGTSDEKIVFTNLNEPKRSPSLPKVRLVDGPTILGGRLQILHNGIWRGVCSNSRNWTLADLEVVCRQLGFQGGSWGGWWDRQNGVSQPRLLLESPDCRGTETTIEECNWSSRQLGAGVCDYHPDIGVQCLPYHVTSSNIVQHWRGLSFLYARHDEAFTQSNTLYISLSRSQLSFVDIRFAGSGRDYNATSAVHVEGVPPRMSSVSVVNSAYNGINITSPGAPITLDSCTLRNSRGYGVYINSSIGAALLNSCQISENGGDGVKYVHHEETFFQRKKIFDFCTLTTTSSQTFPITVTLEQSLYSPSRKECAQNFRTRWDQVLTVHFLQTTTDRNDSTVINVYDGSSVNDNLLASVTFRNSTKAQSVTSTRNTLFITYNAEPRTEVVTFIRVTSGYRKWYDLNITDSTVEDNNGRGIVIENLRSQIHLL</sequence>
<dbReference type="PANTHER" id="PTHR47653:SF1">
    <property type="entry name" value="DELETED IN MALIGNANT BRAIN TUMORS 1 PROTEIN"/>
    <property type="match status" value="1"/>
</dbReference>
<keyword evidence="2" id="KW-0812">Transmembrane</keyword>
<dbReference type="AlphaFoldDB" id="A0A1B6C2C9"/>
<feature type="disulfide bond" evidence="9">
    <location>
        <begin position="221"/>
        <end position="231"/>
    </location>
</feature>
<comment type="caution">
    <text evidence="9">Lacks conserved residue(s) required for the propagation of feature annotation.</text>
</comment>
<evidence type="ECO:0000256" key="8">
    <source>
        <dbReference type="ARBA" id="ARBA00023180"/>
    </source>
</evidence>
<dbReference type="InterPro" id="IPR001190">
    <property type="entry name" value="SRCR"/>
</dbReference>
<reference evidence="11" key="1">
    <citation type="submission" date="2015-12" db="EMBL/GenBank/DDBJ databases">
        <title>De novo transcriptome assembly of four potential Pierce s Disease insect vectors from Arizona vineyards.</title>
        <authorList>
            <person name="Tassone E.E."/>
        </authorList>
    </citation>
    <scope>NUCLEOTIDE SEQUENCE</scope>
</reference>
<evidence type="ECO:0000256" key="4">
    <source>
        <dbReference type="ARBA" id="ARBA00022737"/>
    </source>
</evidence>
<dbReference type="SUPFAM" id="SSF56487">
    <property type="entry name" value="SRCR-like"/>
    <property type="match status" value="1"/>
</dbReference>
<dbReference type="PRINTS" id="PR00258">
    <property type="entry name" value="SPERACTRCPTR"/>
</dbReference>
<dbReference type="EMBL" id="GEDC01029889">
    <property type="protein sequence ID" value="JAS07409.1"/>
    <property type="molecule type" value="Transcribed_RNA"/>
</dbReference>
<name>A0A1B6C2C9_9HEMI</name>
<gene>
    <name evidence="11" type="ORF">g.42456</name>
</gene>
<dbReference type="FunFam" id="3.10.250.10:FF:000016">
    <property type="entry name" value="Scavenger receptor cysteine-rich protein type 12"/>
    <property type="match status" value="1"/>
</dbReference>
<dbReference type="SMART" id="SM00710">
    <property type="entry name" value="PbH1"/>
    <property type="match status" value="5"/>
</dbReference>
<dbReference type="InterPro" id="IPR036772">
    <property type="entry name" value="SRCR-like_dom_sf"/>
</dbReference>
<dbReference type="PANTHER" id="PTHR47653">
    <property type="entry name" value="PROTEIN BARK BEETLE"/>
    <property type="match status" value="1"/>
</dbReference>
<keyword evidence="8" id="KW-0325">Glycoprotein</keyword>
<keyword evidence="3" id="KW-0732">Signal</keyword>
<evidence type="ECO:0000256" key="2">
    <source>
        <dbReference type="ARBA" id="ARBA00022692"/>
    </source>
</evidence>
<evidence type="ECO:0000256" key="5">
    <source>
        <dbReference type="ARBA" id="ARBA00022989"/>
    </source>
</evidence>
<proteinExistence type="predicted"/>
<keyword evidence="7 9" id="KW-1015">Disulfide bond</keyword>
<dbReference type="InterPro" id="IPR012334">
    <property type="entry name" value="Pectin_lyas_fold"/>
</dbReference>
<dbReference type="PROSITE" id="PS50287">
    <property type="entry name" value="SRCR_2"/>
    <property type="match status" value="1"/>
</dbReference>
<evidence type="ECO:0000259" key="10">
    <source>
        <dbReference type="PROSITE" id="PS50287"/>
    </source>
</evidence>
<feature type="domain" description="SRCR" evidence="10">
    <location>
        <begin position="149"/>
        <end position="254"/>
    </location>
</feature>
<protein>
    <recommendedName>
        <fullName evidence="10">SRCR domain-containing protein</fullName>
    </recommendedName>
</protein>
<feature type="non-terminal residue" evidence="11">
    <location>
        <position position="551"/>
    </location>
</feature>
<evidence type="ECO:0000256" key="7">
    <source>
        <dbReference type="ARBA" id="ARBA00023157"/>
    </source>
</evidence>
<evidence type="ECO:0000256" key="3">
    <source>
        <dbReference type="ARBA" id="ARBA00022729"/>
    </source>
</evidence>
<keyword evidence="4" id="KW-0677">Repeat</keyword>
<dbReference type="Gene3D" id="3.10.250.10">
    <property type="entry name" value="SRCR-like domain"/>
    <property type="match status" value="1"/>
</dbReference>
<dbReference type="InterPro" id="IPR006626">
    <property type="entry name" value="PbH1"/>
</dbReference>
<organism evidence="11">
    <name type="scientific">Clastoptera arizonana</name>
    <name type="common">Arizona spittle bug</name>
    <dbReference type="NCBI Taxonomy" id="38151"/>
    <lineage>
        <taxon>Eukaryota</taxon>
        <taxon>Metazoa</taxon>
        <taxon>Ecdysozoa</taxon>
        <taxon>Arthropoda</taxon>
        <taxon>Hexapoda</taxon>
        <taxon>Insecta</taxon>
        <taxon>Pterygota</taxon>
        <taxon>Neoptera</taxon>
        <taxon>Paraneoptera</taxon>
        <taxon>Hemiptera</taxon>
        <taxon>Auchenorrhyncha</taxon>
        <taxon>Cercopoidea</taxon>
        <taxon>Clastopteridae</taxon>
        <taxon>Clastoptera</taxon>
    </lineage>
</organism>
<dbReference type="Gene3D" id="2.160.20.10">
    <property type="entry name" value="Single-stranded right-handed beta-helix, Pectin lyase-like"/>
    <property type="match status" value="1"/>
</dbReference>
<accession>A0A1B6C2C9</accession>
<dbReference type="GO" id="GO:0016020">
    <property type="term" value="C:membrane"/>
    <property type="evidence" value="ECO:0007669"/>
    <property type="project" value="UniProtKB-SubCell"/>
</dbReference>
<evidence type="ECO:0000256" key="1">
    <source>
        <dbReference type="ARBA" id="ARBA00004167"/>
    </source>
</evidence>
<dbReference type="GO" id="GO:0045217">
    <property type="term" value="P:cell-cell junction maintenance"/>
    <property type="evidence" value="ECO:0007669"/>
    <property type="project" value="TreeGrafter"/>
</dbReference>
<evidence type="ECO:0000313" key="11">
    <source>
        <dbReference type="EMBL" id="JAS07409.1"/>
    </source>
</evidence>
<dbReference type="InterPro" id="IPR053243">
    <property type="entry name" value="SJ_maturation_regulator"/>
</dbReference>
<comment type="subcellular location">
    <subcellularLocation>
        <location evidence="1">Membrane</location>
        <topology evidence="1">Single-pass membrane protein</topology>
    </subcellularLocation>
</comment>
<keyword evidence="6" id="KW-0472">Membrane</keyword>
<dbReference type="SMART" id="SM00202">
    <property type="entry name" value="SR"/>
    <property type="match status" value="1"/>
</dbReference>
<dbReference type="Pfam" id="PF00530">
    <property type="entry name" value="SRCR"/>
    <property type="match status" value="1"/>
</dbReference>